<evidence type="ECO:0000313" key="6">
    <source>
        <dbReference type="EMBL" id="CAB9509353.1"/>
    </source>
</evidence>
<dbReference type="EMBL" id="CAICTM010000385">
    <property type="protein sequence ID" value="CAB9509353.1"/>
    <property type="molecule type" value="Genomic_DNA"/>
</dbReference>
<evidence type="ECO:0000256" key="4">
    <source>
        <dbReference type="SAM" id="Phobius"/>
    </source>
</evidence>
<dbReference type="InterPro" id="IPR013766">
    <property type="entry name" value="Thioredoxin_domain"/>
</dbReference>
<dbReference type="OrthoDB" id="45582at2759"/>
<organism evidence="6 7">
    <name type="scientific">Seminavis robusta</name>
    <dbReference type="NCBI Taxonomy" id="568900"/>
    <lineage>
        <taxon>Eukaryota</taxon>
        <taxon>Sar</taxon>
        <taxon>Stramenopiles</taxon>
        <taxon>Ochrophyta</taxon>
        <taxon>Bacillariophyta</taxon>
        <taxon>Bacillariophyceae</taxon>
        <taxon>Bacillariophycidae</taxon>
        <taxon>Naviculales</taxon>
        <taxon>Naviculaceae</taxon>
        <taxon>Seminavis</taxon>
    </lineage>
</organism>
<feature type="region of interest" description="Disordered" evidence="3">
    <location>
        <begin position="1"/>
        <end position="38"/>
    </location>
</feature>
<evidence type="ECO:0000256" key="3">
    <source>
        <dbReference type="SAM" id="MobiDB-lite"/>
    </source>
</evidence>
<dbReference type="GO" id="GO:0003756">
    <property type="term" value="F:protein disulfide isomerase activity"/>
    <property type="evidence" value="ECO:0007669"/>
    <property type="project" value="TreeGrafter"/>
</dbReference>
<dbReference type="InterPro" id="IPR051063">
    <property type="entry name" value="PDI"/>
</dbReference>
<dbReference type="InterPro" id="IPR036249">
    <property type="entry name" value="Thioredoxin-like_sf"/>
</dbReference>
<dbReference type="PANTHER" id="PTHR45672">
    <property type="entry name" value="PROTEIN DISULFIDE-ISOMERASE C17H9.14C-RELATED"/>
    <property type="match status" value="1"/>
</dbReference>
<dbReference type="Pfam" id="PF13905">
    <property type="entry name" value="Thioredoxin_8"/>
    <property type="match status" value="1"/>
</dbReference>
<feature type="transmembrane region" description="Helical" evidence="4">
    <location>
        <begin position="76"/>
        <end position="98"/>
    </location>
</feature>
<evidence type="ECO:0000259" key="5">
    <source>
        <dbReference type="PROSITE" id="PS51352"/>
    </source>
</evidence>
<protein>
    <submittedName>
        <fullName evidence="6">Disulfide isomerase-like 1-4</fullName>
    </submittedName>
</protein>
<dbReference type="CDD" id="cd02961">
    <property type="entry name" value="PDI_a_family"/>
    <property type="match status" value="1"/>
</dbReference>
<dbReference type="Pfam" id="PF00085">
    <property type="entry name" value="Thioredoxin"/>
    <property type="match status" value="1"/>
</dbReference>
<keyword evidence="2" id="KW-0732">Signal</keyword>
<dbReference type="AlphaFoldDB" id="A0A9N8HG83"/>
<dbReference type="Gene3D" id="3.40.30.10">
    <property type="entry name" value="Glutaredoxin"/>
    <property type="match status" value="2"/>
</dbReference>
<dbReference type="InterPro" id="IPR012336">
    <property type="entry name" value="Thioredoxin-like_fold"/>
</dbReference>
<reference evidence="6" key="1">
    <citation type="submission" date="2020-06" db="EMBL/GenBank/DDBJ databases">
        <authorList>
            <consortium name="Plant Systems Biology data submission"/>
        </authorList>
    </citation>
    <scope>NUCLEOTIDE SEQUENCE</scope>
    <source>
        <strain evidence="6">D6</strain>
    </source>
</reference>
<evidence type="ECO:0000313" key="7">
    <source>
        <dbReference type="Proteomes" id="UP001153069"/>
    </source>
</evidence>
<keyword evidence="4" id="KW-1133">Transmembrane helix</keyword>
<dbReference type="PANTHER" id="PTHR45672:SF3">
    <property type="entry name" value="THIOREDOXIN DOMAIN-CONTAINING PROTEIN 5"/>
    <property type="match status" value="1"/>
</dbReference>
<proteinExistence type="inferred from homology"/>
<keyword evidence="7" id="KW-1185">Reference proteome</keyword>
<comment type="similarity">
    <text evidence="1">Belongs to the protein disulfide isomerase family.</text>
</comment>
<keyword evidence="6" id="KW-0413">Isomerase</keyword>
<keyword evidence="4" id="KW-0472">Membrane</keyword>
<dbReference type="Proteomes" id="UP001153069">
    <property type="component" value="Unassembled WGS sequence"/>
</dbReference>
<gene>
    <name evidence="6" type="ORF">SEMRO_386_G131920.1</name>
</gene>
<evidence type="ECO:0000256" key="1">
    <source>
        <dbReference type="ARBA" id="ARBA00006347"/>
    </source>
</evidence>
<dbReference type="GO" id="GO:0006457">
    <property type="term" value="P:protein folding"/>
    <property type="evidence" value="ECO:0007669"/>
    <property type="project" value="TreeGrafter"/>
</dbReference>
<feature type="domain" description="Thioredoxin" evidence="5">
    <location>
        <begin position="113"/>
        <end position="236"/>
    </location>
</feature>
<evidence type="ECO:0000256" key="2">
    <source>
        <dbReference type="ARBA" id="ARBA00022729"/>
    </source>
</evidence>
<keyword evidence="4" id="KW-0812">Transmembrane</keyword>
<comment type="caution">
    <text evidence="6">The sequence shown here is derived from an EMBL/GenBank/DDBJ whole genome shotgun (WGS) entry which is preliminary data.</text>
</comment>
<dbReference type="PROSITE" id="PS51352">
    <property type="entry name" value="THIOREDOXIN_2"/>
    <property type="match status" value="1"/>
</dbReference>
<name>A0A9N8HG83_9STRA</name>
<accession>A0A9N8HG83</accession>
<sequence>MIEDSSRLPSDQEGDVFTGIPLQEDGGVFTGIPVVDGPRRRRISNDLYASDEEEDLQDSEQETRERHEELLARTRLSLFVVLLCALFYILSVGFTPLWEVQYVRVGYVSSRYPSNDHPGEDIVPITSVESSVPKLASETFDDFVAQHKHVFVNFDTSWCSWCQRLAPDWTRFAQRHHFGDLEVVHVDCEEEPSLCRKNQIIAYPTLRWFTDGEIRNDYAGNRNVEALLSYARREMRRKPRQLPLVPQEDPRSLLQLVSDGHATLVPYSEFPSLQNALDHSDVVLLYFAASWCPASTPMTEMLDAVFGEMLLPPKGSNRGSQPHPLSLVYVSSDNSAEDMNSYARKNWMTVPFEEFKERAALKKYFKVAGKKELPSLGMDSRIGGLPSVLVLSGKTRKVITYQGVEDLQEKRSEALNYWISLADADKPAFQEAA</sequence>
<dbReference type="GO" id="GO:0005783">
    <property type="term" value="C:endoplasmic reticulum"/>
    <property type="evidence" value="ECO:0007669"/>
    <property type="project" value="TreeGrafter"/>
</dbReference>
<dbReference type="SUPFAM" id="SSF52833">
    <property type="entry name" value="Thioredoxin-like"/>
    <property type="match status" value="2"/>
</dbReference>